<proteinExistence type="predicted"/>
<keyword evidence="2" id="KW-0812">Transmembrane</keyword>
<feature type="region of interest" description="Disordered" evidence="1">
    <location>
        <begin position="38"/>
        <end position="61"/>
    </location>
</feature>
<dbReference type="AlphaFoldDB" id="A0A915L553"/>
<sequence>MNYYGAFVIAYFVGCLPLGTLNTQDKLLSLRMLKYDKTNDKHNNAHDKNKKPRMNLSQHYQ</sequence>
<dbReference type="Proteomes" id="UP000887565">
    <property type="component" value="Unplaced"/>
</dbReference>
<keyword evidence="2" id="KW-1133">Transmembrane helix</keyword>
<dbReference type="WBParaSite" id="nRc.2.0.1.t46210-RA">
    <property type="protein sequence ID" value="nRc.2.0.1.t46210-RA"/>
    <property type="gene ID" value="nRc.2.0.1.g46210"/>
</dbReference>
<evidence type="ECO:0000256" key="2">
    <source>
        <dbReference type="SAM" id="Phobius"/>
    </source>
</evidence>
<evidence type="ECO:0000256" key="1">
    <source>
        <dbReference type="SAM" id="MobiDB-lite"/>
    </source>
</evidence>
<evidence type="ECO:0000313" key="4">
    <source>
        <dbReference type="WBParaSite" id="nRc.2.0.1.t46210-RA"/>
    </source>
</evidence>
<reference evidence="4" key="1">
    <citation type="submission" date="2022-11" db="UniProtKB">
        <authorList>
            <consortium name="WormBaseParasite"/>
        </authorList>
    </citation>
    <scope>IDENTIFICATION</scope>
</reference>
<protein>
    <submittedName>
        <fullName evidence="4">Uncharacterized protein</fullName>
    </submittedName>
</protein>
<name>A0A915L553_ROMCU</name>
<organism evidence="3 4">
    <name type="scientific">Romanomermis culicivorax</name>
    <name type="common">Nematode worm</name>
    <dbReference type="NCBI Taxonomy" id="13658"/>
    <lineage>
        <taxon>Eukaryota</taxon>
        <taxon>Metazoa</taxon>
        <taxon>Ecdysozoa</taxon>
        <taxon>Nematoda</taxon>
        <taxon>Enoplea</taxon>
        <taxon>Dorylaimia</taxon>
        <taxon>Mermithida</taxon>
        <taxon>Mermithoidea</taxon>
        <taxon>Mermithidae</taxon>
        <taxon>Romanomermis</taxon>
    </lineage>
</organism>
<accession>A0A915L553</accession>
<feature type="compositionally biased region" description="Basic and acidic residues" evidence="1">
    <location>
        <begin position="38"/>
        <end position="47"/>
    </location>
</feature>
<keyword evidence="3" id="KW-1185">Reference proteome</keyword>
<keyword evidence="2" id="KW-0472">Membrane</keyword>
<evidence type="ECO:0000313" key="3">
    <source>
        <dbReference type="Proteomes" id="UP000887565"/>
    </source>
</evidence>
<feature type="transmembrane region" description="Helical" evidence="2">
    <location>
        <begin position="6"/>
        <end position="23"/>
    </location>
</feature>